<dbReference type="Proteomes" id="UP000248817">
    <property type="component" value="Unassembled WGS sequence"/>
</dbReference>
<reference evidence="2 3" key="1">
    <citation type="submission" date="2018-02" db="EMBL/GenBank/DDBJ databases">
        <title>The genomes of Aspergillus section Nigri reveals drivers in fungal speciation.</title>
        <authorList>
            <consortium name="DOE Joint Genome Institute"/>
            <person name="Vesth T.C."/>
            <person name="Nybo J."/>
            <person name="Theobald S."/>
            <person name="Brandl J."/>
            <person name="Frisvad J.C."/>
            <person name="Nielsen K.F."/>
            <person name="Lyhne E.K."/>
            <person name="Kogle M.E."/>
            <person name="Kuo A."/>
            <person name="Riley R."/>
            <person name="Clum A."/>
            <person name="Nolan M."/>
            <person name="Lipzen A."/>
            <person name="Salamov A."/>
            <person name="Henrissat B."/>
            <person name="Wiebenga A."/>
            <person name="De vries R.P."/>
            <person name="Grigoriev I.V."/>
            <person name="Mortensen U.H."/>
            <person name="Andersen M.R."/>
            <person name="Baker S.E."/>
        </authorList>
    </citation>
    <scope>NUCLEOTIDE SEQUENCE [LARGE SCALE GENOMIC DNA]</scope>
    <source>
        <strain evidence="2 3">CBS 114.80</strain>
    </source>
</reference>
<evidence type="ECO:0000313" key="3">
    <source>
        <dbReference type="Proteomes" id="UP000248817"/>
    </source>
</evidence>
<protein>
    <submittedName>
        <fullName evidence="2">Uncharacterized protein</fullName>
    </submittedName>
</protein>
<keyword evidence="1" id="KW-0472">Membrane</keyword>
<dbReference type="EMBL" id="KZ825688">
    <property type="protein sequence ID" value="PYI25036.1"/>
    <property type="molecule type" value="Genomic_DNA"/>
</dbReference>
<keyword evidence="1" id="KW-1133">Transmembrane helix</keyword>
<evidence type="ECO:0000256" key="1">
    <source>
        <dbReference type="SAM" id="Phobius"/>
    </source>
</evidence>
<name>A0A2V5IXJ0_9EURO</name>
<evidence type="ECO:0000313" key="2">
    <source>
        <dbReference type="EMBL" id="PYI25036.1"/>
    </source>
</evidence>
<feature type="transmembrane region" description="Helical" evidence="1">
    <location>
        <begin position="38"/>
        <end position="57"/>
    </location>
</feature>
<keyword evidence="3" id="KW-1185">Reference proteome</keyword>
<keyword evidence="1" id="KW-0812">Transmembrane</keyword>
<organism evidence="2 3">
    <name type="scientific">Aspergillus indologenus CBS 114.80</name>
    <dbReference type="NCBI Taxonomy" id="1450541"/>
    <lineage>
        <taxon>Eukaryota</taxon>
        <taxon>Fungi</taxon>
        <taxon>Dikarya</taxon>
        <taxon>Ascomycota</taxon>
        <taxon>Pezizomycotina</taxon>
        <taxon>Eurotiomycetes</taxon>
        <taxon>Eurotiomycetidae</taxon>
        <taxon>Eurotiales</taxon>
        <taxon>Aspergillaceae</taxon>
        <taxon>Aspergillus</taxon>
        <taxon>Aspergillus subgen. Circumdati</taxon>
    </lineage>
</organism>
<sequence>MYQSRKRDSSELCMHLLLLGTSIPQLYAQVGARHRRRPLVAVIITGLVGIGTSLAQVDTAGLTIREEKNELYVLS</sequence>
<gene>
    <name evidence="2" type="ORF">BP00DRAFT_124366</name>
</gene>
<proteinExistence type="predicted"/>
<dbReference type="AlphaFoldDB" id="A0A2V5IXJ0"/>
<accession>A0A2V5IXJ0</accession>